<dbReference type="AlphaFoldDB" id="A0A1F4TJI4"/>
<dbReference type="Proteomes" id="UP000177309">
    <property type="component" value="Unassembled WGS sequence"/>
</dbReference>
<sequence length="285" mass="31813">MTGFLIGQIFYSPGSQGSSGVTNTCQPMVDKDFPDVAPALDYIMKAKSTPVNPTLAFGYTHREDYAHRSAIEAFASDIVPWLAKNRYDDIVLEIFPQGEATDPLEKEIASFNQTGKIGQEMKQFINVVDKKNFEFLLMMLWIHGIKIHSGGVDYENINNTILHPNMTSQEVDQIRREVARNTAGRISALRGQGKKTASLNGCLHTDIYPTPKSLPANFVRHLPVSFGKGVVEVDLTIPEISTKGNAYEDLPLSKQCQWKEFIPNSGMRLVSEGPRSYLLVWSECK</sequence>
<reference evidence="1 2" key="1">
    <citation type="journal article" date="2016" name="Nat. Commun.">
        <title>Thousands of microbial genomes shed light on interconnected biogeochemical processes in an aquifer system.</title>
        <authorList>
            <person name="Anantharaman K."/>
            <person name="Brown C.T."/>
            <person name="Hug L.A."/>
            <person name="Sharon I."/>
            <person name="Castelle C.J."/>
            <person name="Probst A.J."/>
            <person name="Thomas B.C."/>
            <person name="Singh A."/>
            <person name="Wilkins M.J."/>
            <person name="Karaoz U."/>
            <person name="Brodie E.L."/>
            <person name="Williams K.H."/>
            <person name="Hubbard S.S."/>
            <person name="Banfield J.F."/>
        </authorList>
    </citation>
    <scope>NUCLEOTIDE SEQUENCE [LARGE SCALE GENOMIC DNA]</scope>
</reference>
<organism evidence="1 2">
    <name type="scientific">candidate division WOR-1 bacterium RIFOXYC2_FULL_41_25</name>
    <dbReference type="NCBI Taxonomy" id="1802586"/>
    <lineage>
        <taxon>Bacteria</taxon>
        <taxon>Bacillati</taxon>
        <taxon>Saganbacteria</taxon>
    </lineage>
</organism>
<evidence type="ECO:0000313" key="2">
    <source>
        <dbReference type="Proteomes" id="UP000177309"/>
    </source>
</evidence>
<gene>
    <name evidence="1" type="ORF">A2462_03950</name>
</gene>
<protein>
    <submittedName>
        <fullName evidence="1">Uncharacterized protein</fullName>
    </submittedName>
</protein>
<comment type="caution">
    <text evidence="1">The sequence shown here is derived from an EMBL/GenBank/DDBJ whole genome shotgun (WGS) entry which is preliminary data.</text>
</comment>
<evidence type="ECO:0000313" key="1">
    <source>
        <dbReference type="EMBL" id="OGC32680.1"/>
    </source>
</evidence>
<dbReference type="EMBL" id="MEUI01000047">
    <property type="protein sequence ID" value="OGC32680.1"/>
    <property type="molecule type" value="Genomic_DNA"/>
</dbReference>
<accession>A0A1F4TJI4</accession>
<name>A0A1F4TJI4_UNCSA</name>
<proteinExistence type="predicted"/>